<name>A0A183G0K0_HELPZ</name>
<keyword evidence="3" id="KW-1185">Reference proteome</keyword>
<sequence>MPAMLRLGCLRTSSRPSERSNQKNNSKGKLVDESVSSPSPGVTIPSTVFVAATGERWWRRRRTRRGGSPPGQEQAELCVTPARANTVKFTLRIFSERIRILRSTAPYWEYGP</sequence>
<dbReference type="EMBL" id="UZAH01028457">
    <property type="protein sequence ID" value="VDP00281.1"/>
    <property type="molecule type" value="Genomic_DNA"/>
</dbReference>
<dbReference type="Proteomes" id="UP000050761">
    <property type="component" value="Unassembled WGS sequence"/>
</dbReference>
<feature type="compositionally biased region" description="Polar residues" evidence="1">
    <location>
        <begin position="34"/>
        <end position="45"/>
    </location>
</feature>
<dbReference type="AlphaFoldDB" id="A0A183G0K0"/>
<organism evidence="3 4">
    <name type="scientific">Heligmosomoides polygyrus</name>
    <name type="common">Parasitic roundworm</name>
    <dbReference type="NCBI Taxonomy" id="6339"/>
    <lineage>
        <taxon>Eukaryota</taxon>
        <taxon>Metazoa</taxon>
        <taxon>Ecdysozoa</taxon>
        <taxon>Nematoda</taxon>
        <taxon>Chromadorea</taxon>
        <taxon>Rhabditida</taxon>
        <taxon>Rhabditina</taxon>
        <taxon>Rhabditomorpha</taxon>
        <taxon>Strongyloidea</taxon>
        <taxon>Heligmosomidae</taxon>
        <taxon>Heligmosomoides</taxon>
    </lineage>
</organism>
<dbReference type="WBParaSite" id="HPBE_0001462701-mRNA-1">
    <property type="protein sequence ID" value="HPBE_0001462701-mRNA-1"/>
    <property type="gene ID" value="HPBE_0001462701"/>
</dbReference>
<feature type="region of interest" description="Disordered" evidence="1">
    <location>
        <begin position="1"/>
        <end position="45"/>
    </location>
</feature>
<evidence type="ECO:0000313" key="4">
    <source>
        <dbReference type="WBParaSite" id="HPBE_0001462701-mRNA-1"/>
    </source>
</evidence>
<proteinExistence type="predicted"/>
<accession>A0A183G0K0</accession>
<reference evidence="4" key="2">
    <citation type="submission" date="2019-09" db="UniProtKB">
        <authorList>
            <consortium name="WormBaseParasite"/>
        </authorList>
    </citation>
    <scope>IDENTIFICATION</scope>
</reference>
<reference evidence="2 3" key="1">
    <citation type="submission" date="2018-11" db="EMBL/GenBank/DDBJ databases">
        <authorList>
            <consortium name="Pathogen Informatics"/>
        </authorList>
    </citation>
    <scope>NUCLEOTIDE SEQUENCE [LARGE SCALE GENOMIC DNA]</scope>
</reference>
<gene>
    <name evidence="2" type="ORF">HPBE_LOCUS14628</name>
</gene>
<accession>A0A3P7ZKM0</accession>
<evidence type="ECO:0000313" key="3">
    <source>
        <dbReference type="Proteomes" id="UP000050761"/>
    </source>
</evidence>
<evidence type="ECO:0000256" key="1">
    <source>
        <dbReference type="SAM" id="MobiDB-lite"/>
    </source>
</evidence>
<protein>
    <submittedName>
        <fullName evidence="2 4">Uncharacterized protein</fullName>
    </submittedName>
</protein>
<evidence type="ECO:0000313" key="2">
    <source>
        <dbReference type="EMBL" id="VDP00281.1"/>
    </source>
</evidence>